<comment type="caution">
    <text evidence="9">The sequence shown here is derived from an EMBL/GenBank/DDBJ whole genome shotgun (WGS) entry which is preliminary data.</text>
</comment>
<evidence type="ECO:0000256" key="7">
    <source>
        <dbReference type="SAM" id="MobiDB-lite"/>
    </source>
</evidence>
<dbReference type="Proteomes" id="UP001437256">
    <property type="component" value="Unassembled WGS sequence"/>
</dbReference>
<sequence length="547" mass="61349">MQGPGSDAGFSSSIASRSYQDSTATGTETDAQLGDAAANGQLASMYSGDMFQSLFSNVFSSLDSPPRSGESPPYEPGNSPPGASFPFDVFFDERVPFQEALTSFQEIPNFSAPFVQPAVSHVRHVLPFSTPEETMDPEHRHYLHLFYTVFLEQMPIVHPHTFSIEGRPPLLVSAMQACGALYVKTRPAATFILNTLTGARSILVEEFSRIGGASSADQLNLIIAVVLLQTVGLFHQKADQRASSNVYHGMLVMMVRRSAYLSKIAGWSPDAYTTLPLDLQWKEWGNHETAKRAILLSYLHDCCQTIFFSQPTSYQDNEMDIFLPCENALWQAKTSTDWWMVLEQQSPFGDCRSRLVGSQMLPTVAAVTETVWNMTPPPLSPFAHWIVIHAILRRMFAAFTEIPMDTEAVSVVAPRDANVEQEISIAQYSLHNWLKSWMNCPEHAVVVGEDEEPPFMQNPLPFYWVGQIALMAYQEGLPPFQPHSRKNKEARFHIVKQWLRHIRGFLKKGGDASTLVWDELMRIRLQTDAEEDKDEKDDGLLGFFAEA</sequence>
<keyword evidence="6" id="KW-0539">Nucleus</keyword>
<organism evidence="9 10">
    <name type="scientific">Marasmius tenuissimus</name>
    <dbReference type="NCBI Taxonomy" id="585030"/>
    <lineage>
        <taxon>Eukaryota</taxon>
        <taxon>Fungi</taxon>
        <taxon>Dikarya</taxon>
        <taxon>Basidiomycota</taxon>
        <taxon>Agaricomycotina</taxon>
        <taxon>Agaricomycetes</taxon>
        <taxon>Agaricomycetidae</taxon>
        <taxon>Agaricales</taxon>
        <taxon>Marasmiineae</taxon>
        <taxon>Marasmiaceae</taxon>
        <taxon>Marasmius</taxon>
    </lineage>
</organism>
<feature type="region of interest" description="Disordered" evidence="7">
    <location>
        <begin position="1"/>
        <end position="32"/>
    </location>
</feature>
<evidence type="ECO:0000313" key="10">
    <source>
        <dbReference type="Proteomes" id="UP001437256"/>
    </source>
</evidence>
<comment type="subcellular location">
    <subcellularLocation>
        <location evidence="1">Nucleus</location>
    </subcellularLocation>
</comment>
<protein>
    <recommendedName>
        <fullName evidence="8">Xylanolytic transcriptional activator regulatory domain-containing protein</fullName>
    </recommendedName>
</protein>
<keyword evidence="5" id="KW-0862">Zinc</keyword>
<evidence type="ECO:0000259" key="8">
    <source>
        <dbReference type="Pfam" id="PF04082"/>
    </source>
</evidence>
<gene>
    <name evidence="9" type="ORF">AAF712_000526</name>
</gene>
<dbReference type="PANTHER" id="PTHR40626:SF11">
    <property type="entry name" value="ZINC FINGER PROTEIN YPR022C"/>
    <property type="match status" value="1"/>
</dbReference>
<dbReference type="PANTHER" id="PTHR40626">
    <property type="entry name" value="MIP31509P"/>
    <property type="match status" value="1"/>
</dbReference>
<keyword evidence="4" id="KW-0863">Zinc-finger</keyword>
<evidence type="ECO:0000256" key="2">
    <source>
        <dbReference type="ARBA" id="ARBA00022723"/>
    </source>
</evidence>
<dbReference type="Pfam" id="PF04082">
    <property type="entry name" value="Fungal_trans"/>
    <property type="match status" value="1"/>
</dbReference>
<keyword evidence="2" id="KW-0479">Metal-binding</keyword>
<proteinExistence type="predicted"/>
<dbReference type="EMBL" id="JBBXMP010000001">
    <property type="protein sequence ID" value="KAL0072763.1"/>
    <property type="molecule type" value="Genomic_DNA"/>
</dbReference>
<name>A0ABR3AG94_9AGAR</name>
<dbReference type="CDD" id="cd12148">
    <property type="entry name" value="fungal_TF_MHR"/>
    <property type="match status" value="1"/>
</dbReference>
<evidence type="ECO:0000256" key="3">
    <source>
        <dbReference type="ARBA" id="ARBA00022737"/>
    </source>
</evidence>
<keyword evidence="3" id="KW-0677">Repeat</keyword>
<evidence type="ECO:0000256" key="6">
    <source>
        <dbReference type="ARBA" id="ARBA00023242"/>
    </source>
</evidence>
<keyword evidence="10" id="KW-1185">Reference proteome</keyword>
<reference evidence="9 10" key="1">
    <citation type="submission" date="2024-05" db="EMBL/GenBank/DDBJ databases">
        <title>A draft genome resource for the thread blight pathogen Marasmius tenuissimus strain MS-2.</title>
        <authorList>
            <person name="Yulfo-Soto G.E."/>
            <person name="Baruah I.K."/>
            <person name="Amoako-Attah I."/>
            <person name="Bukari Y."/>
            <person name="Meinhardt L.W."/>
            <person name="Bailey B.A."/>
            <person name="Cohen S.P."/>
        </authorList>
    </citation>
    <scope>NUCLEOTIDE SEQUENCE [LARGE SCALE GENOMIC DNA]</scope>
    <source>
        <strain evidence="9 10">MS-2</strain>
    </source>
</reference>
<evidence type="ECO:0000313" key="9">
    <source>
        <dbReference type="EMBL" id="KAL0072763.1"/>
    </source>
</evidence>
<feature type="domain" description="Xylanolytic transcriptional activator regulatory" evidence="8">
    <location>
        <begin position="143"/>
        <end position="338"/>
    </location>
</feature>
<evidence type="ECO:0000256" key="1">
    <source>
        <dbReference type="ARBA" id="ARBA00004123"/>
    </source>
</evidence>
<evidence type="ECO:0000256" key="4">
    <source>
        <dbReference type="ARBA" id="ARBA00022771"/>
    </source>
</evidence>
<accession>A0ABR3AG94</accession>
<evidence type="ECO:0000256" key="5">
    <source>
        <dbReference type="ARBA" id="ARBA00022833"/>
    </source>
</evidence>
<dbReference type="InterPro" id="IPR051059">
    <property type="entry name" value="VerF-like"/>
</dbReference>
<feature type="compositionally biased region" description="Polar residues" evidence="7">
    <location>
        <begin position="9"/>
        <end position="30"/>
    </location>
</feature>
<dbReference type="InterPro" id="IPR007219">
    <property type="entry name" value="XnlR_reg_dom"/>
</dbReference>